<evidence type="ECO:0000256" key="1">
    <source>
        <dbReference type="SAM" id="MobiDB-lite"/>
    </source>
</evidence>
<evidence type="ECO:0000256" key="2">
    <source>
        <dbReference type="SAM" id="Phobius"/>
    </source>
</evidence>
<feature type="transmembrane region" description="Helical" evidence="2">
    <location>
        <begin position="32"/>
        <end position="57"/>
    </location>
</feature>
<evidence type="ECO:0000313" key="4">
    <source>
        <dbReference type="Proteomes" id="UP001320420"/>
    </source>
</evidence>
<dbReference type="Proteomes" id="UP001320420">
    <property type="component" value="Unassembled WGS sequence"/>
</dbReference>
<feature type="transmembrane region" description="Helical" evidence="2">
    <location>
        <begin position="69"/>
        <end position="95"/>
    </location>
</feature>
<accession>A0AAN9UP00</accession>
<name>A0AAN9UP00_9PEZI</name>
<evidence type="ECO:0000313" key="3">
    <source>
        <dbReference type="EMBL" id="KAK7750481.1"/>
    </source>
</evidence>
<keyword evidence="2" id="KW-0812">Transmembrane</keyword>
<feature type="region of interest" description="Disordered" evidence="1">
    <location>
        <begin position="721"/>
        <end position="787"/>
    </location>
</feature>
<dbReference type="InterPro" id="IPR021514">
    <property type="entry name" value="DUF3176"/>
</dbReference>
<comment type="caution">
    <text evidence="3">The sequence shown here is derived from an EMBL/GenBank/DDBJ whole genome shotgun (WGS) entry which is preliminary data.</text>
</comment>
<dbReference type="Pfam" id="PF11374">
    <property type="entry name" value="DUF3176"/>
    <property type="match status" value="1"/>
</dbReference>
<sequence length="813" mass="87795">MYQYNSLVPPAGNVSNPGKAKKKREKKKRSQYTWTTEFGAVALCLAAVITTIVLLIYADGLPLVRYNFILSFNAVVSILGAVARVTLGFALGSCLGQAKWNFFRRGPGSLAAFGKFEDASRGPWGSLWLLAWLRIRHWAGVGALITVLLLGFEPFLQAVIYYAGDMEPLSNAASSEGGMTTTPPPLIARSIHLDAGVYYKNNAALYLELLPDNTTIAQVPFSSRPDLGMISALFQGFYNGADSSSSSSSSATTTSFTCPTGNCTWAPFASIATCSACHDVTDQLQRRTEHGSNLGTINYHTRVYDGEYLMYDLPSYGANLSNAIDIRDFAAYMAARPRTQPADTLGFRDLDTLIAAVGVVRAADSYRDGTTAWNETEVKATECALWFCTSVYASEVAGGVLQERVLASWADRDPDSYRLLPNKVATDEEMAAFDEYYDHPLWVDGVEFERSDLELRIPAEGARQYNLSLPPTTSGSPGGDDDSSGNTNADPGSLSFSITQRTIGSSMQYISTDFFQVNEGSNSGSSSGNSNSGSGNTGLLVWPVSGDDGATVGQPPVTQALYESTNLSATFDNAARSLSDWMRNRGDSRSSGAGSNSNTNKRGDGEESMVQGTALQYVIRIRVNWAYLSLPLATIVAGCLFVLFSVLETRRLGLQPWKTDVTATLIHSLDPETRNRLRMAEAEMEPVAASGVGEEEGDREKNKNGSRKSFVKVVESTVVRIEDHSGSADDSGGLQLRAAQEDSTPAVSDDEGGENDNGGNGSGGSIDRSVSALSREEQLRDGDASAAEYEYRAPEEYSAWGSVVWRQPQRQQE</sequence>
<reference evidence="3 4" key="1">
    <citation type="submission" date="2024-02" db="EMBL/GenBank/DDBJ databases">
        <title>De novo assembly and annotation of 12 fungi associated with fruit tree decline syndrome in Ontario, Canada.</title>
        <authorList>
            <person name="Sulman M."/>
            <person name="Ellouze W."/>
            <person name="Ilyukhin E."/>
        </authorList>
    </citation>
    <scope>NUCLEOTIDE SEQUENCE [LARGE SCALE GENOMIC DNA]</scope>
    <source>
        <strain evidence="3 4">M11/M66-122</strain>
    </source>
</reference>
<dbReference type="PANTHER" id="PTHR35394">
    <property type="entry name" value="DUF3176 DOMAIN-CONTAINING PROTEIN"/>
    <property type="match status" value="1"/>
</dbReference>
<protein>
    <submittedName>
        <fullName evidence="3">Uncharacterized protein</fullName>
    </submittedName>
</protein>
<dbReference type="PANTHER" id="PTHR35394:SF5">
    <property type="entry name" value="DUF3176 DOMAIN-CONTAINING PROTEIN"/>
    <property type="match status" value="1"/>
</dbReference>
<feature type="transmembrane region" description="Helical" evidence="2">
    <location>
        <begin position="138"/>
        <end position="163"/>
    </location>
</feature>
<feature type="region of interest" description="Disordered" evidence="1">
    <location>
        <begin position="519"/>
        <end position="554"/>
    </location>
</feature>
<dbReference type="EMBL" id="JAKJXP020000063">
    <property type="protein sequence ID" value="KAK7750481.1"/>
    <property type="molecule type" value="Genomic_DNA"/>
</dbReference>
<feature type="region of interest" description="Disordered" evidence="1">
    <location>
        <begin position="685"/>
        <end position="707"/>
    </location>
</feature>
<feature type="region of interest" description="Disordered" evidence="1">
    <location>
        <begin position="1"/>
        <end position="28"/>
    </location>
</feature>
<keyword evidence="2" id="KW-1133">Transmembrane helix</keyword>
<feature type="compositionally biased region" description="Low complexity" evidence="1">
    <location>
        <begin position="466"/>
        <end position="475"/>
    </location>
</feature>
<feature type="compositionally biased region" description="Polar residues" evidence="1">
    <location>
        <begin position="589"/>
        <end position="600"/>
    </location>
</feature>
<dbReference type="AlphaFoldDB" id="A0AAN9UP00"/>
<feature type="compositionally biased region" description="Low complexity" evidence="1">
    <location>
        <begin position="520"/>
        <end position="534"/>
    </location>
</feature>
<feature type="compositionally biased region" description="Basic and acidic residues" evidence="1">
    <location>
        <begin position="774"/>
        <end position="787"/>
    </location>
</feature>
<feature type="region of interest" description="Disordered" evidence="1">
    <location>
        <begin position="464"/>
        <end position="496"/>
    </location>
</feature>
<feature type="compositionally biased region" description="Gly residues" evidence="1">
    <location>
        <begin position="755"/>
        <end position="764"/>
    </location>
</feature>
<keyword evidence="2" id="KW-0472">Membrane</keyword>
<feature type="transmembrane region" description="Helical" evidence="2">
    <location>
        <begin position="625"/>
        <end position="647"/>
    </location>
</feature>
<feature type="compositionally biased region" description="Basic residues" evidence="1">
    <location>
        <begin position="19"/>
        <end position="28"/>
    </location>
</feature>
<feature type="region of interest" description="Disordered" evidence="1">
    <location>
        <begin position="582"/>
        <end position="609"/>
    </location>
</feature>
<organism evidence="3 4">
    <name type="scientific">Diatrype stigma</name>
    <dbReference type="NCBI Taxonomy" id="117547"/>
    <lineage>
        <taxon>Eukaryota</taxon>
        <taxon>Fungi</taxon>
        <taxon>Dikarya</taxon>
        <taxon>Ascomycota</taxon>
        <taxon>Pezizomycotina</taxon>
        <taxon>Sordariomycetes</taxon>
        <taxon>Xylariomycetidae</taxon>
        <taxon>Xylariales</taxon>
        <taxon>Diatrypaceae</taxon>
        <taxon>Diatrype</taxon>
    </lineage>
</organism>
<gene>
    <name evidence="3" type="ORF">SLS62_007560</name>
</gene>
<proteinExistence type="predicted"/>
<keyword evidence="4" id="KW-1185">Reference proteome</keyword>